<keyword evidence="2" id="KW-1185">Reference proteome</keyword>
<organism evidence="1 2">
    <name type="scientific">Colletotrichum lupini</name>
    <dbReference type="NCBI Taxonomy" id="145971"/>
    <lineage>
        <taxon>Eukaryota</taxon>
        <taxon>Fungi</taxon>
        <taxon>Dikarya</taxon>
        <taxon>Ascomycota</taxon>
        <taxon>Pezizomycotina</taxon>
        <taxon>Sordariomycetes</taxon>
        <taxon>Hypocreomycetidae</taxon>
        <taxon>Glomerellales</taxon>
        <taxon>Glomerellaceae</taxon>
        <taxon>Colletotrichum</taxon>
        <taxon>Colletotrichum acutatum species complex</taxon>
    </lineage>
</organism>
<protein>
    <submittedName>
        <fullName evidence="1">Uncharacterized protein</fullName>
    </submittedName>
</protein>
<proteinExistence type="predicted"/>
<dbReference type="Proteomes" id="UP000830671">
    <property type="component" value="Chromosome 10"/>
</dbReference>
<reference evidence="1" key="1">
    <citation type="journal article" date="2021" name="Mol. Plant Microbe Interact.">
        <title>Complete Genome Sequence of the Plant-Pathogenic Fungus Colletotrichum lupini.</title>
        <authorList>
            <person name="Baroncelli R."/>
            <person name="Pensec F."/>
            <person name="Da Lio D."/>
            <person name="Boufleur T."/>
            <person name="Vicente I."/>
            <person name="Sarrocco S."/>
            <person name="Picot A."/>
            <person name="Baraldi E."/>
            <person name="Sukno S."/>
            <person name="Thon M."/>
            <person name="Le Floch G."/>
        </authorList>
    </citation>
    <scope>NUCLEOTIDE SEQUENCE</scope>
    <source>
        <strain evidence="1">IMI 504893</strain>
    </source>
</reference>
<dbReference type="RefSeq" id="XP_049137840.1">
    <property type="nucleotide sequence ID" value="XM_049296616.1"/>
</dbReference>
<sequence length="79" mass="8663">MQHYSATFPSSGSMSWMQSSHFSADLLVPSPHAISGASEGRVPVPRRGDQAYRLPRYRDGDINSISTHCSMAMTNVFST</sequence>
<name>A0A9Q8SF35_9PEZI</name>
<dbReference type="KEGG" id="clup:CLUP02_17710"/>
<dbReference type="GeneID" id="73351626"/>
<dbReference type="AlphaFoldDB" id="A0A9Q8SF35"/>
<dbReference type="EMBL" id="CP019472">
    <property type="protein sequence ID" value="UQC76197.1"/>
    <property type="molecule type" value="Genomic_DNA"/>
</dbReference>
<evidence type="ECO:0000313" key="2">
    <source>
        <dbReference type="Proteomes" id="UP000830671"/>
    </source>
</evidence>
<accession>A0A9Q8SF35</accession>
<gene>
    <name evidence="1" type="ORF">CLUP02_17710</name>
</gene>
<evidence type="ECO:0000313" key="1">
    <source>
        <dbReference type="EMBL" id="UQC76197.1"/>
    </source>
</evidence>